<keyword evidence="2" id="KW-1185">Reference proteome</keyword>
<evidence type="ECO:0000313" key="1">
    <source>
        <dbReference type="EMBL" id="KAH3665910.1"/>
    </source>
</evidence>
<reference evidence="1" key="2">
    <citation type="submission" date="2021-01" db="EMBL/GenBank/DDBJ databases">
        <authorList>
            <person name="Schikora-Tamarit M.A."/>
        </authorList>
    </citation>
    <scope>NUCLEOTIDE SEQUENCE</scope>
    <source>
        <strain evidence="1">CBS6075</strain>
    </source>
</reference>
<gene>
    <name evidence="1" type="ORF">OGAPHI_004099</name>
</gene>
<evidence type="ECO:0000313" key="2">
    <source>
        <dbReference type="Proteomes" id="UP000769157"/>
    </source>
</evidence>
<accession>A0A9P8P632</accession>
<dbReference type="Proteomes" id="UP000769157">
    <property type="component" value="Unassembled WGS sequence"/>
</dbReference>
<name>A0A9P8P632_9ASCO</name>
<proteinExistence type="predicted"/>
<organism evidence="1 2">
    <name type="scientific">Ogataea philodendri</name>
    <dbReference type="NCBI Taxonomy" id="1378263"/>
    <lineage>
        <taxon>Eukaryota</taxon>
        <taxon>Fungi</taxon>
        <taxon>Dikarya</taxon>
        <taxon>Ascomycota</taxon>
        <taxon>Saccharomycotina</taxon>
        <taxon>Pichiomycetes</taxon>
        <taxon>Pichiales</taxon>
        <taxon>Pichiaceae</taxon>
        <taxon>Ogataea</taxon>
    </lineage>
</organism>
<dbReference type="EMBL" id="JAEUBE010000295">
    <property type="protein sequence ID" value="KAH3665910.1"/>
    <property type="molecule type" value="Genomic_DNA"/>
</dbReference>
<reference evidence="1" key="1">
    <citation type="journal article" date="2021" name="Open Biol.">
        <title>Shared evolutionary footprints suggest mitochondrial oxidative damage underlies multiple complex I losses in fungi.</title>
        <authorList>
            <person name="Schikora-Tamarit M.A."/>
            <person name="Marcet-Houben M."/>
            <person name="Nosek J."/>
            <person name="Gabaldon T."/>
        </authorList>
    </citation>
    <scope>NUCLEOTIDE SEQUENCE</scope>
    <source>
        <strain evidence="1">CBS6075</strain>
    </source>
</reference>
<dbReference type="RefSeq" id="XP_046061114.1">
    <property type="nucleotide sequence ID" value="XM_046205141.1"/>
</dbReference>
<comment type="caution">
    <text evidence="1">The sequence shown here is derived from an EMBL/GenBank/DDBJ whole genome shotgun (WGS) entry which is preliminary data.</text>
</comment>
<dbReference type="AlphaFoldDB" id="A0A9P8P632"/>
<sequence length="430" mass="48363">MVLVVGRVPNENWVANFYQNVVHTVHVDMFHSTLGEIVQQLVIVDGFVKTTVSVGTLDQRARRLQQQLLAVRAHRWKRSLVEKYHLLRLEAKILVIFKILLEDSHLSIVSGLQSITEARASSGKGANVFEPEIDELYLIASCTSSMNLDGSWILASCARSCCWPSPSSFSNALNKWPWPAASYTFRAMSVAMALVAVGLAGKTQVSNTFDQSVVDQNISNCITRNRSSAERIGTPVCRENKLRFWQLAHVFVRKFGDQRLDQFWSVFLNVLLEQVRSRCRHQEHQCGSALHDVQVGDDNREIKRLQLVGLLGIQLLIVLLRLKTGFGSHRAVWARKDHKFLGFWPERGVVLVDHLSKRTEMGLGKIIGDGSRQRRIKFDGTFGIRVLNGQFQHGLGHCNNHKRRGERLAVFGSDGVCIALLLDLLHNSAG</sequence>
<dbReference type="GeneID" id="70236064"/>
<protein>
    <submittedName>
        <fullName evidence="1">Uncharacterized protein</fullName>
    </submittedName>
</protein>